<keyword evidence="2" id="KW-1185">Reference proteome</keyword>
<accession>A0A940MFP6</accession>
<dbReference type="RefSeq" id="WP_209341300.1">
    <property type="nucleotide sequence ID" value="NZ_JAGIQL010000073.1"/>
</dbReference>
<proteinExistence type="predicted"/>
<dbReference type="Pfam" id="PF00106">
    <property type="entry name" value="adh_short"/>
    <property type="match status" value="1"/>
</dbReference>
<evidence type="ECO:0000313" key="2">
    <source>
        <dbReference type="Proteomes" id="UP000670475"/>
    </source>
</evidence>
<dbReference type="InterPro" id="IPR052992">
    <property type="entry name" value="SDR_member_12"/>
</dbReference>
<dbReference type="InterPro" id="IPR002347">
    <property type="entry name" value="SDR_fam"/>
</dbReference>
<name>A0A940MFP6_9ACTN</name>
<sequence>MGMTSMVDTVLDRSIALGYGSPGLRLRRRLPGWPADGERMDGKVVLVTGAASGIGLAAAAGFARLGASVRALARGAERADEASRLVMARLGGKGEVRPVVCDVSDLASLRAFGERFREQEERLDVLVNNAGVMPDTREHSADGVELTFATHVLAPWVLTEELRPLLREAAPSVVVNVVSGGQYGQRLPAGDPQSARTSYSPKKIYARTKRAELVLTGQWADRLRGDGVHVHAMHPGWADTKGVRNWLPVFRALTRPVIRSPEEGADTVVWLGSSPEALRAGGVFWHDRRPRPFTYAAGPGPDDAAAREELWGYVEELAHRDGDANH</sequence>
<dbReference type="SUPFAM" id="SSF51735">
    <property type="entry name" value="NAD(P)-binding Rossmann-fold domains"/>
    <property type="match status" value="1"/>
</dbReference>
<gene>
    <name evidence="1" type="ORF">JFN87_18400</name>
</gene>
<evidence type="ECO:0000313" key="1">
    <source>
        <dbReference type="EMBL" id="MBP0459461.1"/>
    </source>
</evidence>
<dbReference type="AlphaFoldDB" id="A0A940MFP6"/>
<dbReference type="InterPro" id="IPR036291">
    <property type="entry name" value="NAD(P)-bd_dom_sf"/>
</dbReference>
<dbReference type="EMBL" id="JAGIQL010000073">
    <property type="protein sequence ID" value="MBP0459461.1"/>
    <property type="molecule type" value="Genomic_DNA"/>
</dbReference>
<protein>
    <submittedName>
        <fullName evidence="1">SDR family NAD(P)-dependent oxidoreductase</fullName>
    </submittedName>
</protein>
<dbReference type="Proteomes" id="UP000670475">
    <property type="component" value="Unassembled WGS sequence"/>
</dbReference>
<reference evidence="1" key="1">
    <citation type="submission" date="2021-03" db="EMBL/GenBank/DDBJ databases">
        <title>Whole genome sequence of Streptomyces bomunensis MMS17-BM035.</title>
        <authorList>
            <person name="Lee J.H."/>
        </authorList>
    </citation>
    <scope>NUCLEOTIDE SEQUENCE</scope>
    <source>
        <strain evidence="1">MMS17-BM035</strain>
    </source>
</reference>
<dbReference type="PANTHER" id="PTHR44656:SF7">
    <property type="entry name" value="DEHYDROGENASE_REDUCTASE SDR FAMILY MEMBER 12"/>
    <property type="match status" value="1"/>
</dbReference>
<dbReference type="PANTHER" id="PTHR44656">
    <property type="entry name" value="DEHYDROGENASE/REDUCTASE SDR FAMILY MEMBER 12"/>
    <property type="match status" value="1"/>
</dbReference>
<comment type="caution">
    <text evidence="1">The sequence shown here is derived from an EMBL/GenBank/DDBJ whole genome shotgun (WGS) entry which is preliminary data.</text>
</comment>
<dbReference type="PRINTS" id="PR00081">
    <property type="entry name" value="GDHRDH"/>
</dbReference>
<organism evidence="1 2">
    <name type="scientific">Streptomyces montanisoli</name>
    <dbReference type="NCBI Taxonomy" id="2798581"/>
    <lineage>
        <taxon>Bacteria</taxon>
        <taxon>Bacillati</taxon>
        <taxon>Actinomycetota</taxon>
        <taxon>Actinomycetes</taxon>
        <taxon>Kitasatosporales</taxon>
        <taxon>Streptomycetaceae</taxon>
        <taxon>Streptomyces</taxon>
    </lineage>
</organism>
<dbReference type="Gene3D" id="3.40.50.720">
    <property type="entry name" value="NAD(P)-binding Rossmann-like Domain"/>
    <property type="match status" value="1"/>
</dbReference>